<accession>A0ABD3K6U4</accession>
<feature type="region of interest" description="Disordered" evidence="1">
    <location>
        <begin position="1"/>
        <end position="64"/>
    </location>
</feature>
<feature type="compositionally biased region" description="Basic and acidic residues" evidence="1">
    <location>
        <begin position="45"/>
        <end position="55"/>
    </location>
</feature>
<feature type="domain" description="DUF668" evidence="2">
    <location>
        <begin position="304"/>
        <end position="389"/>
    </location>
</feature>
<dbReference type="InterPro" id="IPR021864">
    <property type="entry name" value="DUF3475"/>
</dbReference>
<sequence length="536" mass="61391">MGNVCPLPATRENQKGKMKTAAVADEVKSYEGITKPESGSSSNDNGKKIPQDKSKSVSKPATKFWNKQKNSTLGRVGKGREISILAFEVANTIVKAVNFLKSLSGRQLQLLEKVFTSEGVQNLVSTDMQELLTIAAADKREDLEVFLREVIRFGNQCKDPKWHKLSFSKLDLDNSRCKLSGEEAETSLQQLSSLAQQTMELYQELEALDRFEQDYQSKVKEAESYNLPLRGKDLMNLESELKKQRKFVESLKKKSFWSMTMEEIMAKLVDIVAFMHQRMMEVFGDNGRTSFIKEYTTNNGDSRRLGKAGLALHYANIVQQIDEIATHPASFYPKDRSRLYHALPKAVKTALPSRVQSIDTKDQLPIPHARAELNKILKWLVPLATNTMKANERFGRVGEWAKTSKEASENTSTRKGMIRLQTLYHADKEKTELYILELTFWLHRLVTMVEQRYHASNPVFIRSPIYQRRNFHPKFQPPTSQGSSTGTPISWTELSRQGKDHSEEVFQRRPTYEGTRKRVFEPGCSQWNEPIEFEKH</sequence>
<dbReference type="InterPro" id="IPR045021">
    <property type="entry name" value="PSI1/2/3"/>
</dbReference>
<name>A0ABD3K6U4_EUCGL</name>
<evidence type="ECO:0000313" key="5">
    <source>
        <dbReference type="Proteomes" id="UP001634007"/>
    </source>
</evidence>
<feature type="region of interest" description="Disordered" evidence="1">
    <location>
        <begin position="473"/>
        <end position="508"/>
    </location>
</feature>
<protein>
    <recommendedName>
        <fullName evidence="6">DUF668 domain-containing protein</fullName>
    </recommendedName>
</protein>
<dbReference type="PANTHER" id="PTHR31730">
    <property type="entry name" value="OS01G0873900 PROTEIN"/>
    <property type="match status" value="1"/>
</dbReference>
<evidence type="ECO:0008006" key="6">
    <source>
        <dbReference type="Google" id="ProtNLM"/>
    </source>
</evidence>
<feature type="compositionally biased region" description="Basic and acidic residues" evidence="1">
    <location>
        <begin position="496"/>
        <end position="508"/>
    </location>
</feature>
<dbReference type="PANTHER" id="PTHR31730:SF18">
    <property type="entry name" value="PROTEIN PSK SIMULATOR 2"/>
    <property type="match status" value="1"/>
</dbReference>
<evidence type="ECO:0000313" key="4">
    <source>
        <dbReference type="EMBL" id="KAL3734274.1"/>
    </source>
</evidence>
<evidence type="ECO:0000259" key="3">
    <source>
        <dbReference type="Pfam" id="PF11961"/>
    </source>
</evidence>
<reference evidence="4 5" key="1">
    <citation type="submission" date="2024-11" db="EMBL/GenBank/DDBJ databases">
        <title>Chromosome-level genome assembly of Eucalyptus globulus Labill. provides insights into its genome evolution.</title>
        <authorList>
            <person name="Li X."/>
        </authorList>
    </citation>
    <scope>NUCLEOTIDE SEQUENCE [LARGE SCALE GENOMIC DNA]</scope>
    <source>
        <strain evidence="4">CL2024</strain>
        <tissue evidence="4">Fresh tender leaves</tissue>
    </source>
</reference>
<feature type="compositionally biased region" description="Polar residues" evidence="1">
    <location>
        <begin position="477"/>
        <end position="495"/>
    </location>
</feature>
<evidence type="ECO:0000256" key="1">
    <source>
        <dbReference type="SAM" id="MobiDB-lite"/>
    </source>
</evidence>
<dbReference type="AlphaFoldDB" id="A0ABD3K6U4"/>
<evidence type="ECO:0000259" key="2">
    <source>
        <dbReference type="Pfam" id="PF05003"/>
    </source>
</evidence>
<keyword evidence="5" id="KW-1185">Reference proteome</keyword>
<organism evidence="4 5">
    <name type="scientific">Eucalyptus globulus</name>
    <name type="common">Tasmanian blue gum</name>
    <dbReference type="NCBI Taxonomy" id="34317"/>
    <lineage>
        <taxon>Eukaryota</taxon>
        <taxon>Viridiplantae</taxon>
        <taxon>Streptophyta</taxon>
        <taxon>Embryophyta</taxon>
        <taxon>Tracheophyta</taxon>
        <taxon>Spermatophyta</taxon>
        <taxon>Magnoliopsida</taxon>
        <taxon>eudicotyledons</taxon>
        <taxon>Gunneridae</taxon>
        <taxon>Pentapetalae</taxon>
        <taxon>rosids</taxon>
        <taxon>malvids</taxon>
        <taxon>Myrtales</taxon>
        <taxon>Myrtaceae</taxon>
        <taxon>Myrtoideae</taxon>
        <taxon>Eucalypteae</taxon>
        <taxon>Eucalyptus</taxon>
    </lineage>
</organism>
<comment type="caution">
    <text evidence="4">The sequence shown here is derived from an EMBL/GenBank/DDBJ whole genome shotgun (WGS) entry which is preliminary data.</text>
</comment>
<dbReference type="Pfam" id="PF05003">
    <property type="entry name" value="DUF668"/>
    <property type="match status" value="1"/>
</dbReference>
<feature type="domain" description="DUF3475" evidence="3">
    <location>
        <begin position="84"/>
        <end position="139"/>
    </location>
</feature>
<dbReference type="Proteomes" id="UP001634007">
    <property type="component" value="Unassembled WGS sequence"/>
</dbReference>
<gene>
    <name evidence="4" type="ORF">ACJRO7_023599</name>
</gene>
<dbReference type="Pfam" id="PF11961">
    <property type="entry name" value="DUF3475"/>
    <property type="match status" value="1"/>
</dbReference>
<dbReference type="InterPro" id="IPR007700">
    <property type="entry name" value="DUF668"/>
</dbReference>
<proteinExistence type="predicted"/>
<dbReference type="EMBL" id="JBJKBG010000006">
    <property type="protein sequence ID" value="KAL3734274.1"/>
    <property type="molecule type" value="Genomic_DNA"/>
</dbReference>